<feature type="region of interest" description="Disordered" evidence="1">
    <location>
        <begin position="1"/>
        <end position="57"/>
    </location>
</feature>
<dbReference type="AlphaFoldDB" id="A0A653F5D5"/>
<protein>
    <submittedName>
        <fullName evidence="2">Uncharacterized protein</fullName>
    </submittedName>
</protein>
<dbReference type="EMBL" id="LR589364">
    <property type="protein sequence ID" value="VTP04371.1"/>
    <property type="molecule type" value="Genomic_DNA"/>
</dbReference>
<evidence type="ECO:0000256" key="1">
    <source>
        <dbReference type="SAM" id="MobiDB-lite"/>
    </source>
</evidence>
<evidence type="ECO:0000313" key="2">
    <source>
        <dbReference type="EMBL" id="VTP04371.1"/>
    </source>
</evidence>
<name>A0A653F5D5_MYCKA</name>
<accession>A0A653F5D5</accession>
<reference evidence="2" key="1">
    <citation type="submission" date="2019-05" db="EMBL/GenBank/DDBJ databases">
        <authorList>
            <person name="Naeem R."/>
            <person name="Antony C."/>
            <person name="Guan Q."/>
        </authorList>
    </citation>
    <scope>NUCLEOTIDE SEQUENCE</scope>
    <source>
        <strain evidence="2">3</strain>
    </source>
</reference>
<proteinExistence type="predicted"/>
<organism evidence="2">
    <name type="scientific">Mycobacterium kansasii</name>
    <dbReference type="NCBI Taxonomy" id="1768"/>
    <lineage>
        <taxon>Bacteria</taxon>
        <taxon>Bacillati</taxon>
        <taxon>Actinomycetota</taxon>
        <taxon>Actinomycetes</taxon>
        <taxon>Mycobacteriales</taxon>
        <taxon>Mycobacteriaceae</taxon>
        <taxon>Mycobacterium</taxon>
    </lineage>
</organism>
<sequence length="57" mass="5880">MVSAVPMKTAPTLSNTRIWPGSLGALPIGLGKPKPTSPGTDIDSEPMMNGSSARKTK</sequence>
<gene>
    <name evidence="2" type="ORF">BIN_B_04428</name>
</gene>